<dbReference type="Pfam" id="PF01842">
    <property type="entry name" value="ACT"/>
    <property type="match status" value="1"/>
</dbReference>
<dbReference type="SUPFAM" id="SSF55021">
    <property type="entry name" value="ACT-like"/>
    <property type="match status" value="1"/>
</dbReference>
<dbReference type="FunFam" id="3.30.70.260:FF:000008">
    <property type="entry name" value="D-3-phosphoglycerate dehydrogenase, chloroplastic"/>
    <property type="match status" value="1"/>
</dbReference>
<name>A0A645FZY1_9ZZZZ</name>
<dbReference type="AlphaFoldDB" id="A0A645FZY1"/>
<dbReference type="EMBL" id="VSSQ01064553">
    <property type="protein sequence ID" value="MPN17424.1"/>
    <property type="molecule type" value="Genomic_DNA"/>
</dbReference>
<feature type="domain" description="ACT" evidence="1">
    <location>
        <begin position="29"/>
        <end position="100"/>
    </location>
</feature>
<keyword evidence="2" id="KW-0456">Lyase</keyword>
<accession>A0A645FZY1</accession>
<dbReference type="CDD" id="cd04903">
    <property type="entry name" value="ACT_LSD"/>
    <property type="match status" value="1"/>
</dbReference>
<organism evidence="2">
    <name type="scientific">bioreactor metagenome</name>
    <dbReference type="NCBI Taxonomy" id="1076179"/>
    <lineage>
        <taxon>unclassified sequences</taxon>
        <taxon>metagenomes</taxon>
        <taxon>ecological metagenomes</taxon>
    </lineage>
</organism>
<sequence>MVGESVGGGNIRVSEINGLAVEFSGEYPTLIIQHNDRPGVIAEVSHVLAQLNVNIAFMRVFRHGKGEDAYMTIETDQPVTPDMQNMILRLCDGINKLFVV</sequence>
<dbReference type="PROSITE" id="PS51671">
    <property type="entry name" value="ACT"/>
    <property type="match status" value="1"/>
</dbReference>
<dbReference type="Gene3D" id="3.30.70.260">
    <property type="match status" value="1"/>
</dbReference>
<dbReference type="InterPro" id="IPR045865">
    <property type="entry name" value="ACT-like_dom_sf"/>
</dbReference>
<dbReference type="InterPro" id="IPR002912">
    <property type="entry name" value="ACT_dom"/>
</dbReference>
<proteinExistence type="predicted"/>
<comment type="caution">
    <text evidence="2">The sequence shown here is derived from an EMBL/GenBank/DDBJ whole genome shotgun (WGS) entry which is preliminary data.</text>
</comment>
<evidence type="ECO:0000259" key="1">
    <source>
        <dbReference type="PROSITE" id="PS51671"/>
    </source>
</evidence>
<protein>
    <submittedName>
        <fullName evidence="2">L-serine dehydratase, beta chain</fullName>
        <ecNumber evidence="2">4.3.1.17</ecNumber>
    </submittedName>
</protein>
<evidence type="ECO:0000313" key="2">
    <source>
        <dbReference type="EMBL" id="MPN17424.1"/>
    </source>
</evidence>
<dbReference type="EC" id="4.3.1.17" evidence="2"/>
<dbReference type="GO" id="GO:0003941">
    <property type="term" value="F:L-serine ammonia-lyase activity"/>
    <property type="evidence" value="ECO:0007669"/>
    <property type="project" value="UniProtKB-EC"/>
</dbReference>
<reference evidence="2" key="1">
    <citation type="submission" date="2019-08" db="EMBL/GenBank/DDBJ databases">
        <authorList>
            <person name="Kucharzyk K."/>
            <person name="Murdoch R.W."/>
            <person name="Higgins S."/>
            <person name="Loffler F."/>
        </authorList>
    </citation>
    <scope>NUCLEOTIDE SEQUENCE</scope>
</reference>
<gene>
    <name evidence="2" type="primary">sdhB_18</name>
    <name evidence="2" type="ORF">SDC9_164777</name>
</gene>